<protein>
    <submittedName>
        <fullName evidence="2">Uncharacterized protein</fullName>
    </submittedName>
</protein>
<dbReference type="InterPro" id="IPR001128">
    <property type="entry name" value="Cyt_P450"/>
</dbReference>
<evidence type="ECO:0000313" key="2">
    <source>
        <dbReference type="EMBL" id="KAH0884434.1"/>
    </source>
</evidence>
<comment type="caution">
    <text evidence="2">The sequence shown here is derived from an EMBL/GenBank/DDBJ whole genome shotgun (WGS) entry which is preliminary data.</text>
</comment>
<sequence>MLDLFLAGTDTNSTAVEWAMAKLLRNPKTMAKAQAEMDVVVGPSRSGVTHLGSSIFSSISERDSPFRPTRSY</sequence>
<gene>
    <name evidence="2" type="ORF">HID58_060530</name>
</gene>
<dbReference type="SUPFAM" id="SSF48264">
    <property type="entry name" value="Cytochrome P450"/>
    <property type="match status" value="1"/>
</dbReference>
<dbReference type="InterPro" id="IPR036396">
    <property type="entry name" value="Cyt_P450_sf"/>
</dbReference>
<proteinExistence type="inferred from homology"/>
<dbReference type="Proteomes" id="UP000824890">
    <property type="component" value="Unassembled WGS sequence"/>
</dbReference>
<keyword evidence="3" id="KW-1185">Reference proteome</keyword>
<evidence type="ECO:0000313" key="3">
    <source>
        <dbReference type="Proteomes" id="UP000824890"/>
    </source>
</evidence>
<dbReference type="Pfam" id="PF00067">
    <property type="entry name" value="p450"/>
    <property type="match status" value="1"/>
</dbReference>
<accession>A0ABQ7ZW05</accession>
<reference evidence="2 3" key="1">
    <citation type="submission" date="2021-05" db="EMBL/GenBank/DDBJ databases">
        <title>Genome Assembly of Synthetic Allotetraploid Brassica napus Reveals Homoeologous Exchanges between Subgenomes.</title>
        <authorList>
            <person name="Davis J.T."/>
        </authorList>
    </citation>
    <scope>NUCLEOTIDE SEQUENCE [LARGE SCALE GENOMIC DNA]</scope>
    <source>
        <strain evidence="3">cv. Da-Ae</strain>
        <tissue evidence="2">Seedling</tissue>
    </source>
</reference>
<name>A0ABQ7ZW05_BRANA</name>
<dbReference type="PANTHER" id="PTHR47950:SF22">
    <property type="entry name" value="CYTOCHROME P450 76C1-RELATED"/>
    <property type="match status" value="1"/>
</dbReference>
<comment type="similarity">
    <text evidence="1">Belongs to the cytochrome P450 family.</text>
</comment>
<dbReference type="EMBL" id="JAGKQM010000014">
    <property type="protein sequence ID" value="KAH0884434.1"/>
    <property type="molecule type" value="Genomic_DNA"/>
</dbReference>
<dbReference type="Gene3D" id="1.10.630.10">
    <property type="entry name" value="Cytochrome P450"/>
    <property type="match status" value="1"/>
</dbReference>
<dbReference type="PANTHER" id="PTHR47950">
    <property type="entry name" value="CYTOCHROME P450, FAMILY 76, SUBFAMILY C, POLYPEPTIDE 5-RELATED"/>
    <property type="match status" value="1"/>
</dbReference>
<organism evidence="2 3">
    <name type="scientific">Brassica napus</name>
    <name type="common">Rape</name>
    <dbReference type="NCBI Taxonomy" id="3708"/>
    <lineage>
        <taxon>Eukaryota</taxon>
        <taxon>Viridiplantae</taxon>
        <taxon>Streptophyta</taxon>
        <taxon>Embryophyta</taxon>
        <taxon>Tracheophyta</taxon>
        <taxon>Spermatophyta</taxon>
        <taxon>Magnoliopsida</taxon>
        <taxon>eudicotyledons</taxon>
        <taxon>Gunneridae</taxon>
        <taxon>Pentapetalae</taxon>
        <taxon>rosids</taxon>
        <taxon>malvids</taxon>
        <taxon>Brassicales</taxon>
        <taxon>Brassicaceae</taxon>
        <taxon>Brassiceae</taxon>
        <taxon>Brassica</taxon>
    </lineage>
</organism>
<evidence type="ECO:0000256" key="1">
    <source>
        <dbReference type="ARBA" id="ARBA00010617"/>
    </source>
</evidence>